<feature type="transmembrane region" description="Helical" evidence="10">
    <location>
        <begin position="85"/>
        <end position="110"/>
    </location>
</feature>
<comment type="subcellular location">
    <subcellularLocation>
        <location evidence="2 10">Cell membrane</location>
        <topology evidence="2 10">Multi-pass membrane protein</topology>
    </subcellularLocation>
</comment>
<name>A0A059XVE7_9BACT</name>
<dbReference type="PROSITE" id="PS50928">
    <property type="entry name" value="ABC_TM1"/>
    <property type="match status" value="1"/>
</dbReference>
<proteinExistence type="inferred from homology"/>
<accession>A0A059XVE7</accession>
<evidence type="ECO:0000256" key="6">
    <source>
        <dbReference type="ARBA" id="ARBA00022505"/>
    </source>
</evidence>
<evidence type="ECO:0000256" key="1">
    <source>
        <dbReference type="ARBA" id="ARBA00002949"/>
    </source>
</evidence>
<evidence type="ECO:0000256" key="2">
    <source>
        <dbReference type="ARBA" id="ARBA00004651"/>
    </source>
</evidence>
<dbReference type="GO" id="GO:0005886">
    <property type="term" value="C:plasma membrane"/>
    <property type="evidence" value="ECO:0007669"/>
    <property type="project" value="UniProtKB-SubCell"/>
</dbReference>
<keyword evidence="14" id="KW-1185">Reference proteome</keyword>
<dbReference type="SUPFAM" id="SSF161098">
    <property type="entry name" value="MetI-like"/>
    <property type="match status" value="1"/>
</dbReference>
<dbReference type="Gene3D" id="1.10.3720.10">
    <property type="entry name" value="MetI-like"/>
    <property type="match status" value="1"/>
</dbReference>
<dbReference type="InterPro" id="IPR035906">
    <property type="entry name" value="MetI-like_sf"/>
</dbReference>
<feature type="transmembrane region" description="Helical" evidence="10">
    <location>
        <begin position="6"/>
        <end position="33"/>
    </location>
</feature>
<dbReference type="Proteomes" id="UP000027059">
    <property type="component" value="Chromosome"/>
</dbReference>
<evidence type="ECO:0000256" key="11">
    <source>
        <dbReference type="RuleBase" id="RU365097"/>
    </source>
</evidence>
<dbReference type="KEGG" id="lfp:Y981_08915"/>
<dbReference type="Pfam" id="PF00528">
    <property type="entry name" value="BPD_transp_1"/>
    <property type="match status" value="1"/>
</dbReference>
<evidence type="ECO:0000256" key="10">
    <source>
        <dbReference type="RuleBase" id="RU363032"/>
    </source>
</evidence>
<dbReference type="OrthoDB" id="9795403at2"/>
<reference evidence="13 14" key="2">
    <citation type="journal article" date="2015" name="Biomed. Res. Int.">
        <title>Effects of Arsenite Resistance on the Growth and Functional Gene Expression of Leptospirillum ferriphilum and Acidithiobacillus thiooxidans in Pure Culture and Coculture.</title>
        <authorList>
            <person name="Jiang H."/>
            <person name="Liang Y."/>
            <person name="Yin H."/>
            <person name="Xiao Y."/>
            <person name="Guo X."/>
            <person name="Xu Y."/>
            <person name="Hu Q."/>
            <person name="Liu H."/>
            <person name="Liu X."/>
        </authorList>
    </citation>
    <scope>NUCLEOTIDE SEQUENCE [LARGE SCALE GENOMIC DNA]</scope>
    <source>
        <strain evidence="13 14">YSK</strain>
    </source>
</reference>
<evidence type="ECO:0000313" key="13">
    <source>
        <dbReference type="EMBL" id="AIA30818.1"/>
    </source>
</evidence>
<organism evidence="13 14">
    <name type="scientific">Leptospirillum ferriphilum YSK</name>
    <dbReference type="NCBI Taxonomy" id="1441628"/>
    <lineage>
        <taxon>Bacteria</taxon>
        <taxon>Pseudomonadati</taxon>
        <taxon>Nitrospirota</taxon>
        <taxon>Nitrospiria</taxon>
        <taxon>Nitrospirales</taxon>
        <taxon>Nitrospiraceae</taxon>
        <taxon>Leptospirillum</taxon>
    </lineage>
</organism>
<sequence>MNHSALFVTVALSLSTATILSILSLPFAGWIVFSKSRWALMGESLLTMTLVLPPAVLGYFLLVLFRPDRWPGAFLSGIFGHSLSFTFSGLLLASLIYSLPFAVQPVAQAFRQVPPGTIEMARILGACPLTTFWRVVVPVSLQGVATGWILGFAHTVGEFGVVMMVGGNIPGETRTLSLKAYDDLLSPNGSDVWGSVAPLLLFSFLSLFALNLVKRAGAPAPKGGPHGVAIP</sequence>
<feature type="transmembrane region" description="Helical" evidence="10">
    <location>
        <begin position="192"/>
        <end position="213"/>
    </location>
</feature>
<dbReference type="GO" id="GO:0015098">
    <property type="term" value="F:molybdate ion transmembrane transporter activity"/>
    <property type="evidence" value="ECO:0007669"/>
    <property type="project" value="UniProtKB-UniRule"/>
</dbReference>
<evidence type="ECO:0000256" key="3">
    <source>
        <dbReference type="ARBA" id="ARBA00007069"/>
    </source>
</evidence>
<comment type="similarity">
    <text evidence="3 11">Belongs to the binding-protein-dependent transport system permease family. CysTW subfamily.</text>
</comment>
<keyword evidence="4 10" id="KW-0813">Transport</keyword>
<feature type="transmembrane region" description="Helical" evidence="10">
    <location>
        <begin position="45"/>
        <end position="65"/>
    </location>
</feature>
<comment type="function">
    <text evidence="1 11">Part of the binding-protein-dependent transport system for molybdenum; probably responsible for the translocation of the substrate across the membrane.</text>
</comment>
<evidence type="ECO:0000256" key="9">
    <source>
        <dbReference type="ARBA" id="ARBA00023136"/>
    </source>
</evidence>
<feature type="domain" description="ABC transmembrane type-1" evidence="12">
    <location>
        <begin position="6"/>
        <end position="214"/>
    </location>
</feature>
<evidence type="ECO:0000259" key="12">
    <source>
        <dbReference type="PROSITE" id="PS50928"/>
    </source>
</evidence>
<keyword evidence="9 10" id="KW-0472">Membrane</keyword>
<dbReference type="PANTHER" id="PTHR30183:SF8">
    <property type="entry name" value="MOLYBDENUM TRANSPORT SYSTEM PERMEASE"/>
    <property type="match status" value="1"/>
</dbReference>
<keyword evidence="6 11" id="KW-0500">Molybdenum</keyword>
<dbReference type="AlphaFoldDB" id="A0A059XVE7"/>
<evidence type="ECO:0000256" key="8">
    <source>
        <dbReference type="ARBA" id="ARBA00022989"/>
    </source>
</evidence>
<keyword evidence="7 10" id="KW-0812">Transmembrane</keyword>
<dbReference type="EMBL" id="CP007243">
    <property type="protein sequence ID" value="AIA30818.1"/>
    <property type="molecule type" value="Genomic_DNA"/>
</dbReference>
<dbReference type="InterPro" id="IPR000515">
    <property type="entry name" value="MetI-like"/>
</dbReference>
<dbReference type="NCBIfam" id="TIGR02141">
    <property type="entry name" value="modB_ABC"/>
    <property type="match status" value="1"/>
</dbReference>
<dbReference type="CDD" id="cd06261">
    <property type="entry name" value="TM_PBP2"/>
    <property type="match status" value="1"/>
</dbReference>
<gene>
    <name evidence="13" type="ORF">Y981_08915</name>
</gene>
<feature type="transmembrane region" description="Helical" evidence="10">
    <location>
        <begin position="131"/>
        <end position="153"/>
    </location>
</feature>
<dbReference type="PANTHER" id="PTHR30183">
    <property type="entry name" value="MOLYBDENUM TRANSPORT SYSTEM PERMEASE PROTEIN MODB"/>
    <property type="match status" value="1"/>
</dbReference>
<dbReference type="InterPro" id="IPR011867">
    <property type="entry name" value="ModB_ABC"/>
</dbReference>
<evidence type="ECO:0000256" key="4">
    <source>
        <dbReference type="ARBA" id="ARBA00022448"/>
    </source>
</evidence>
<dbReference type="HOGENOM" id="CLU_016047_14_3_0"/>
<reference evidence="14" key="1">
    <citation type="submission" date="2014-02" db="EMBL/GenBank/DDBJ databases">
        <title>Complete genome sequence and comparative genomic analysis of the nitrogen-fixing bacterium Leptospirillum ferriphilum YSK.</title>
        <authorList>
            <person name="Guo X."/>
            <person name="Yin H."/>
            <person name="Liang Y."/>
            <person name="Hu Q."/>
            <person name="Ma L."/>
            <person name="Xiao Y."/>
            <person name="Zhang X."/>
            <person name="Qiu G."/>
            <person name="Liu X."/>
        </authorList>
    </citation>
    <scope>NUCLEOTIDE SEQUENCE [LARGE SCALE GENOMIC DNA]</scope>
    <source>
        <strain evidence="14">YSK</strain>
    </source>
</reference>
<keyword evidence="5 11" id="KW-1003">Cell membrane</keyword>
<dbReference type="RefSeq" id="WP_051613852.1">
    <property type="nucleotide sequence ID" value="NZ_CP007243.1"/>
</dbReference>
<evidence type="ECO:0000313" key="14">
    <source>
        <dbReference type="Proteomes" id="UP000027059"/>
    </source>
</evidence>
<evidence type="ECO:0000256" key="5">
    <source>
        <dbReference type="ARBA" id="ARBA00022475"/>
    </source>
</evidence>
<protein>
    <recommendedName>
        <fullName evidence="11">Molybdenum transport system permease</fullName>
    </recommendedName>
</protein>
<keyword evidence="8 10" id="KW-1133">Transmembrane helix</keyword>
<evidence type="ECO:0000256" key="7">
    <source>
        <dbReference type="ARBA" id="ARBA00022692"/>
    </source>
</evidence>